<evidence type="ECO:0000256" key="7">
    <source>
        <dbReference type="ARBA" id="ARBA00023065"/>
    </source>
</evidence>
<dbReference type="STRING" id="1233.SAMN05216387_10747"/>
<dbReference type="GO" id="GO:0034220">
    <property type="term" value="P:monoatomic ion transmembrane transport"/>
    <property type="evidence" value="ECO:0007669"/>
    <property type="project" value="UniProtKB-KW"/>
</dbReference>
<keyword evidence="5" id="KW-1133">Transmembrane helix</keyword>
<evidence type="ECO:0000256" key="9">
    <source>
        <dbReference type="ARBA" id="ARBA00023303"/>
    </source>
</evidence>
<keyword evidence="4" id="KW-0812">Transmembrane</keyword>
<keyword evidence="7" id="KW-0813">Transport</keyword>
<evidence type="ECO:0000256" key="2">
    <source>
        <dbReference type="ARBA" id="ARBA00022475"/>
    </source>
</evidence>
<dbReference type="GO" id="GO:0005886">
    <property type="term" value="C:plasma membrane"/>
    <property type="evidence" value="ECO:0007669"/>
    <property type="project" value="UniProtKB-SubCell"/>
</dbReference>
<dbReference type="EMBL" id="FOBH01000007">
    <property type="protein sequence ID" value="SEL23808.1"/>
    <property type="molecule type" value="Genomic_DNA"/>
</dbReference>
<evidence type="ECO:0000256" key="3">
    <source>
        <dbReference type="ARBA" id="ARBA00022519"/>
    </source>
</evidence>
<dbReference type="InterPro" id="IPR003691">
    <property type="entry name" value="FluC"/>
</dbReference>
<comment type="function">
    <text evidence="12">Important for reducing fluoride concentration in the cell, thus reducing its toxicity.</text>
</comment>
<evidence type="ECO:0000256" key="8">
    <source>
        <dbReference type="ARBA" id="ARBA00023136"/>
    </source>
</evidence>
<keyword evidence="7" id="KW-0406">Ion transport</keyword>
<proteinExistence type="inferred from homology"/>
<keyword evidence="8" id="KW-0472">Membrane</keyword>
<dbReference type="AlphaFoldDB" id="A0A1H7NLE1"/>
<sequence length="86" mass="9361">MDNLAGGYLVGMAVEYFHHNTVLSPEAAVRYHGLIGGLTTFSTFAETVTLLVREQYGWASVIIFNISPCAPLQKHTLHPVQLSDSG</sequence>
<evidence type="ECO:0000256" key="1">
    <source>
        <dbReference type="ARBA" id="ARBA00004651"/>
    </source>
</evidence>
<evidence type="ECO:0000313" key="13">
    <source>
        <dbReference type="EMBL" id="SEL23808.1"/>
    </source>
</evidence>
<protein>
    <recommendedName>
        <fullName evidence="12">Fluoride-specific ion channel</fullName>
    </recommendedName>
</protein>
<name>A0A1H7NLE1_9PROT</name>
<evidence type="ECO:0000256" key="10">
    <source>
        <dbReference type="ARBA" id="ARBA00035120"/>
    </source>
</evidence>
<comment type="catalytic activity">
    <reaction evidence="11">
        <text>fluoride(in) = fluoride(out)</text>
        <dbReference type="Rhea" id="RHEA:76159"/>
        <dbReference type="ChEBI" id="CHEBI:17051"/>
    </reaction>
    <physiologicalReaction direction="left-to-right" evidence="11">
        <dbReference type="Rhea" id="RHEA:76160"/>
    </physiologicalReaction>
</comment>
<evidence type="ECO:0000256" key="12">
    <source>
        <dbReference type="RuleBase" id="RU004340"/>
    </source>
</evidence>
<evidence type="ECO:0000256" key="6">
    <source>
        <dbReference type="ARBA" id="ARBA00023053"/>
    </source>
</evidence>
<evidence type="ECO:0000256" key="5">
    <source>
        <dbReference type="ARBA" id="ARBA00022989"/>
    </source>
</evidence>
<reference evidence="13 14" key="1">
    <citation type="submission" date="2016-10" db="EMBL/GenBank/DDBJ databases">
        <authorList>
            <person name="de Groot N.N."/>
        </authorList>
    </citation>
    <scope>NUCLEOTIDE SEQUENCE [LARGE SCALE GENOMIC DNA]</scope>
    <source>
        <strain evidence="13 14">Nv1</strain>
    </source>
</reference>
<keyword evidence="3" id="KW-0997">Cell inner membrane</keyword>
<evidence type="ECO:0000313" key="14">
    <source>
        <dbReference type="Proteomes" id="UP000198620"/>
    </source>
</evidence>
<dbReference type="Proteomes" id="UP000198620">
    <property type="component" value="Unassembled WGS sequence"/>
</dbReference>
<organism evidence="13 14">
    <name type="scientific">Nitrosovibrio tenuis</name>
    <dbReference type="NCBI Taxonomy" id="1233"/>
    <lineage>
        <taxon>Bacteria</taxon>
        <taxon>Pseudomonadati</taxon>
        <taxon>Pseudomonadota</taxon>
        <taxon>Betaproteobacteria</taxon>
        <taxon>Nitrosomonadales</taxon>
        <taxon>Nitrosomonadaceae</taxon>
        <taxon>Nitrosovibrio</taxon>
    </lineage>
</organism>
<evidence type="ECO:0000256" key="4">
    <source>
        <dbReference type="ARBA" id="ARBA00022692"/>
    </source>
</evidence>
<dbReference type="Pfam" id="PF02537">
    <property type="entry name" value="CRCB"/>
    <property type="match status" value="1"/>
</dbReference>
<keyword evidence="6" id="KW-0915">Sodium</keyword>
<keyword evidence="9" id="KW-0407">Ion channel</keyword>
<comment type="subcellular location">
    <subcellularLocation>
        <location evidence="1">Cell membrane</location>
        <topology evidence="1">Multi-pass membrane protein</topology>
    </subcellularLocation>
</comment>
<keyword evidence="14" id="KW-1185">Reference proteome</keyword>
<gene>
    <name evidence="13" type="ORF">SAMN05216387_10747</name>
</gene>
<evidence type="ECO:0000256" key="11">
    <source>
        <dbReference type="ARBA" id="ARBA00035585"/>
    </source>
</evidence>
<keyword evidence="2" id="KW-1003">Cell membrane</keyword>
<accession>A0A1H7NLE1</accession>
<comment type="similarity">
    <text evidence="10 12">Belongs to the fluoride channel Fluc/FEX (TC 1.A.43) family.</text>
</comment>